<evidence type="ECO:0000259" key="3">
    <source>
        <dbReference type="Pfam" id="PF13194"/>
    </source>
</evidence>
<feature type="transmembrane region" description="Helical" evidence="1">
    <location>
        <begin position="409"/>
        <end position="428"/>
    </location>
</feature>
<dbReference type="InterPro" id="IPR025105">
    <property type="entry name" value="DUF4010"/>
</dbReference>
<keyword evidence="5" id="KW-1185">Reference proteome</keyword>
<evidence type="ECO:0000256" key="1">
    <source>
        <dbReference type="SAM" id="Phobius"/>
    </source>
</evidence>
<feature type="domain" description="DUF4010" evidence="3">
    <location>
        <begin position="193"/>
        <end position="400"/>
    </location>
</feature>
<feature type="transmembrane region" description="Helical" evidence="1">
    <location>
        <begin position="158"/>
        <end position="176"/>
    </location>
</feature>
<feature type="transmembrane region" description="Helical" evidence="1">
    <location>
        <begin position="278"/>
        <end position="298"/>
    </location>
</feature>
<evidence type="ECO:0000313" key="5">
    <source>
        <dbReference type="Proteomes" id="UP001597414"/>
    </source>
</evidence>
<sequence>MENQIIHTDQFQLSQTDFVIRILVAIGIGLIIGLEREYSAKKEGAESFVGIRTLVFVSLLGFMGGMMYYLLTPIVYLVIFIAVFILIGISYYVTASKGDIGTTTEFSVLLVFILGSLSFLGFIEISLMVTVVTVVILSSKFRLHSIVGNISVEEFYDFIRFVVITLLIFPFLPNEFYGPYDVINPREIGLVIILTSGLGFVGYILIKLLGTQKGILLSGILGGLVSSTAITWVFSKKSRESPDIAHPCATAILAASSIMIIRVLIWTYIFNRVLFHEIYIAILIIFLIGMAVTLYFYFKESNQKLTTSNIPLGKPLDLQGAFSFGVIFAIILLVVSYANDQLGDKGIILSSGIAGLTDIDAITITVSKLTGVSLGLPLAANAVIVATISNTLVKMGISVWKGSAALRKDLYIGYGVVLISLFISLIFLN</sequence>
<dbReference type="EMBL" id="JBHUIV010000010">
    <property type="protein sequence ID" value="MFD2200727.1"/>
    <property type="molecule type" value="Genomic_DNA"/>
</dbReference>
<feature type="transmembrane region" description="Helical" evidence="1">
    <location>
        <begin position="188"/>
        <end position="209"/>
    </location>
</feature>
<feature type="transmembrane region" description="Helical" evidence="1">
    <location>
        <begin position="74"/>
        <end position="94"/>
    </location>
</feature>
<dbReference type="RefSeq" id="WP_380800577.1">
    <property type="nucleotide sequence ID" value="NZ_JBHUIV010000010.1"/>
</dbReference>
<dbReference type="Pfam" id="PF13194">
    <property type="entry name" value="DUF4010"/>
    <property type="match status" value="1"/>
</dbReference>
<dbReference type="PANTHER" id="PTHR39084">
    <property type="entry name" value="MEMBRANE PROTEIN-RELATED"/>
    <property type="match status" value="1"/>
</dbReference>
<evidence type="ECO:0000259" key="2">
    <source>
        <dbReference type="Pfam" id="PF02308"/>
    </source>
</evidence>
<feature type="domain" description="MgtC/SapB/SrpB/YhiD N-terminal" evidence="2">
    <location>
        <begin position="22"/>
        <end position="145"/>
    </location>
</feature>
<feature type="transmembrane region" description="Helical" evidence="1">
    <location>
        <begin position="106"/>
        <end position="138"/>
    </location>
</feature>
<keyword evidence="1" id="KW-0472">Membrane</keyword>
<feature type="transmembrane region" description="Helical" evidence="1">
    <location>
        <begin position="18"/>
        <end position="35"/>
    </location>
</feature>
<dbReference type="Proteomes" id="UP001597414">
    <property type="component" value="Unassembled WGS sequence"/>
</dbReference>
<feature type="transmembrane region" description="Helical" evidence="1">
    <location>
        <begin position="215"/>
        <end position="235"/>
    </location>
</feature>
<feature type="transmembrane region" description="Helical" evidence="1">
    <location>
        <begin position="247"/>
        <end position="266"/>
    </location>
</feature>
<gene>
    <name evidence="4" type="ORF">ACFSKV_04065</name>
</gene>
<comment type="caution">
    <text evidence="4">The sequence shown here is derived from an EMBL/GenBank/DDBJ whole genome shotgun (WGS) entry which is preliminary data.</text>
</comment>
<dbReference type="PANTHER" id="PTHR39084:SF1">
    <property type="entry name" value="DUF4010 DOMAIN-CONTAINING PROTEIN"/>
    <property type="match status" value="1"/>
</dbReference>
<name>A0ABW5B4D4_9BACT</name>
<dbReference type="Pfam" id="PF02308">
    <property type="entry name" value="MgtC"/>
    <property type="match status" value="1"/>
</dbReference>
<protein>
    <submittedName>
        <fullName evidence="4">MgtC/SapB family protein</fullName>
    </submittedName>
</protein>
<feature type="transmembrane region" description="Helical" evidence="1">
    <location>
        <begin position="47"/>
        <end position="68"/>
    </location>
</feature>
<organism evidence="4 5">
    <name type="scientific">Shivajiella indica</name>
    <dbReference type="NCBI Taxonomy" id="872115"/>
    <lineage>
        <taxon>Bacteria</taxon>
        <taxon>Pseudomonadati</taxon>
        <taxon>Bacteroidota</taxon>
        <taxon>Cytophagia</taxon>
        <taxon>Cytophagales</taxon>
        <taxon>Cyclobacteriaceae</taxon>
        <taxon>Shivajiella</taxon>
    </lineage>
</organism>
<feature type="transmembrane region" description="Helical" evidence="1">
    <location>
        <begin position="318"/>
        <end position="338"/>
    </location>
</feature>
<dbReference type="InterPro" id="IPR049177">
    <property type="entry name" value="MgtC_SapB_SrpB_YhiD_N"/>
</dbReference>
<accession>A0ABW5B4D4</accession>
<keyword evidence="1" id="KW-1133">Transmembrane helix</keyword>
<evidence type="ECO:0000313" key="4">
    <source>
        <dbReference type="EMBL" id="MFD2200727.1"/>
    </source>
</evidence>
<keyword evidence="1" id="KW-0812">Transmembrane</keyword>
<reference evidence="5" key="1">
    <citation type="journal article" date="2019" name="Int. J. Syst. Evol. Microbiol.">
        <title>The Global Catalogue of Microorganisms (GCM) 10K type strain sequencing project: providing services to taxonomists for standard genome sequencing and annotation.</title>
        <authorList>
            <consortium name="The Broad Institute Genomics Platform"/>
            <consortium name="The Broad Institute Genome Sequencing Center for Infectious Disease"/>
            <person name="Wu L."/>
            <person name="Ma J."/>
        </authorList>
    </citation>
    <scope>NUCLEOTIDE SEQUENCE [LARGE SCALE GENOMIC DNA]</scope>
    <source>
        <strain evidence="5">KCTC 19812</strain>
    </source>
</reference>
<proteinExistence type="predicted"/>
<feature type="transmembrane region" description="Helical" evidence="1">
    <location>
        <begin position="378"/>
        <end position="397"/>
    </location>
</feature>